<protein>
    <submittedName>
        <fullName evidence="1">Uncharacterized protein</fullName>
    </submittedName>
</protein>
<comment type="caution">
    <text evidence="1">The sequence shown here is derived from an EMBL/GenBank/DDBJ whole genome shotgun (WGS) entry which is preliminary data.</text>
</comment>
<reference evidence="1" key="1">
    <citation type="journal article" date="2021" name="New Phytol.">
        <title>Evolutionary innovations through gain and loss of genes in the ectomycorrhizal Boletales.</title>
        <authorList>
            <person name="Wu G."/>
            <person name="Miyauchi S."/>
            <person name="Morin E."/>
            <person name="Kuo A."/>
            <person name="Drula E."/>
            <person name="Varga T."/>
            <person name="Kohler A."/>
            <person name="Feng B."/>
            <person name="Cao Y."/>
            <person name="Lipzen A."/>
            <person name="Daum C."/>
            <person name="Hundley H."/>
            <person name="Pangilinan J."/>
            <person name="Johnson J."/>
            <person name="Barry K."/>
            <person name="LaButti K."/>
            <person name="Ng V."/>
            <person name="Ahrendt S."/>
            <person name="Min B."/>
            <person name="Choi I.G."/>
            <person name="Park H."/>
            <person name="Plett J.M."/>
            <person name="Magnuson J."/>
            <person name="Spatafora J.W."/>
            <person name="Nagy L.G."/>
            <person name="Henrissat B."/>
            <person name="Grigoriev I.V."/>
            <person name="Yang Z.L."/>
            <person name="Xu J."/>
            <person name="Martin F.M."/>
        </authorList>
    </citation>
    <scope>NUCLEOTIDE SEQUENCE</scope>
    <source>
        <strain evidence="1">KUC20120723A-06</strain>
    </source>
</reference>
<organism evidence="1 2">
    <name type="scientific">Leucogyrophana mollusca</name>
    <dbReference type="NCBI Taxonomy" id="85980"/>
    <lineage>
        <taxon>Eukaryota</taxon>
        <taxon>Fungi</taxon>
        <taxon>Dikarya</taxon>
        <taxon>Basidiomycota</taxon>
        <taxon>Agaricomycotina</taxon>
        <taxon>Agaricomycetes</taxon>
        <taxon>Agaricomycetidae</taxon>
        <taxon>Boletales</taxon>
        <taxon>Boletales incertae sedis</taxon>
        <taxon>Leucogyrophana</taxon>
    </lineage>
</organism>
<accession>A0ACB8BMW1</accession>
<keyword evidence="2" id="KW-1185">Reference proteome</keyword>
<evidence type="ECO:0000313" key="1">
    <source>
        <dbReference type="EMBL" id="KAH7926192.1"/>
    </source>
</evidence>
<dbReference type="EMBL" id="MU266387">
    <property type="protein sequence ID" value="KAH7926192.1"/>
    <property type="molecule type" value="Genomic_DNA"/>
</dbReference>
<dbReference type="Proteomes" id="UP000790709">
    <property type="component" value="Unassembled WGS sequence"/>
</dbReference>
<evidence type="ECO:0000313" key="2">
    <source>
        <dbReference type="Proteomes" id="UP000790709"/>
    </source>
</evidence>
<name>A0ACB8BMW1_9AGAM</name>
<gene>
    <name evidence="1" type="ORF">BV22DRAFT_1046228</name>
</gene>
<proteinExistence type="predicted"/>
<sequence length="201" mass="22353">MVLGRHEAHEMFLWIKAMGAHVSRKESRGVYENLSMGFITREPPHCRDVRIIAWCENTDKEQAAWHTVGISSWILVSSAEFGYVAKISQQMWAGAVEYLPDEAPGSGKKVTNAVLLTVHLAPFAARVADLSSPRRIDALRMMAWSVALVIMINSGSVHALFININALRKLIRTMIHLTDRNGKHIPSVGDIKFIHSAIDAS</sequence>